<dbReference type="InterPro" id="IPR051402">
    <property type="entry name" value="KPR-Related"/>
</dbReference>
<evidence type="ECO:0000259" key="4">
    <source>
        <dbReference type="Pfam" id="PF02558"/>
    </source>
</evidence>
<dbReference type="InterPro" id="IPR013332">
    <property type="entry name" value="KPR_N"/>
</dbReference>
<gene>
    <name evidence="6" type="ORF">ACFQ22_01735</name>
</gene>
<dbReference type="InterPro" id="IPR008927">
    <property type="entry name" value="6-PGluconate_DH-like_C_sf"/>
</dbReference>
<keyword evidence="7" id="KW-1185">Reference proteome</keyword>
<dbReference type="PANTHER" id="PTHR21708">
    <property type="entry name" value="PROBABLE 2-DEHYDROPANTOATE 2-REDUCTASE"/>
    <property type="match status" value="1"/>
</dbReference>
<dbReference type="SUPFAM" id="SSF48179">
    <property type="entry name" value="6-phosphogluconate dehydrogenase C-terminal domain-like"/>
    <property type="match status" value="1"/>
</dbReference>
<evidence type="ECO:0000256" key="3">
    <source>
        <dbReference type="ARBA" id="ARBA00023002"/>
    </source>
</evidence>
<name>A0ABW3PBX1_9LACO</name>
<keyword evidence="2" id="KW-0521">NADP</keyword>
<reference evidence="7" key="1">
    <citation type="journal article" date="2019" name="Int. J. Syst. Evol. Microbiol.">
        <title>The Global Catalogue of Microorganisms (GCM) 10K type strain sequencing project: providing services to taxonomists for standard genome sequencing and annotation.</title>
        <authorList>
            <consortium name="The Broad Institute Genomics Platform"/>
            <consortium name="The Broad Institute Genome Sequencing Center for Infectious Disease"/>
            <person name="Wu L."/>
            <person name="Ma J."/>
        </authorList>
    </citation>
    <scope>NUCLEOTIDE SEQUENCE [LARGE SCALE GENOMIC DNA]</scope>
    <source>
        <strain evidence="7">CCUG 71848</strain>
    </source>
</reference>
<evidence type="ECO:0000256" key="1">
    <source>
        <dbReference type="ARBA" id="ARBA00007870"/>
    </source>
</evidence>
<dbReference type="EMBL" id="JBHTLH010000005">
    <property type="protein sequence ID" value="MFD1124084.1"/>
    <property type="molecule type" value="Genomic_DNA"/>
</dbReference>
<evidence type="ECO:0000256" key="2">
    <source>
        <dbReference type="ARBA" id="ARBA00022857"/>
    </source>
</evidence>
<dbReference type="InterPro" id="IPR013752">
    <property type="entry name" value="KPA_reductase"/>
</dbReference>
<sequence length="353" mass="38235">MSAKKIAIYGAGSIGTITGAYLSQAYGKDHVTLIDAWQENVDTLNEKGAHIIGATDLTVPVHAVTPNDVDGQYDVILLHTKQGFNGTVLPAIKKILSPDGTLISLQNGVPERNILKIFDAKNVIAGSVEFGGTGHGPGVSELTTEFDAFKKSAFQIGEIDGKLTDRIEMIQEILSNVGGTTISDNLMGTKWTKLLINASFSGLSAAANTTYGGILASDVGIKSALHIINEALTAGHADQIRFAPMNGVDFNQLFSLKGADFTQKQIDYLREIMKPWASLKASMLQDLEHHRKTEINEINGLIVETAKEHQLTTPYNDLIVEIVTEAQDTDTLPNFDETMIRFSKLLTNKPILS</sequence>
<protein>
    <submittedName>
        <fullName evidence="6">Ketopantoate reductase family protein</fullName>
    </submittedName>
</protein>
<dbReference type="Gene3D" id="1.10.1040.10">
    <property type="entry name" value="N-(1-d-carboxylethyl)-l-norvaline Dehydrogenase, domain 2"/>
    <property type="match status" value="1"/>
</dbReference>
<evidence type="ECO:0000313" key="6">
    <source>
        <dbReference type="EMBL" id="MFD1124084.1"/>
    </source>
</evidence>
<dbReference type="InterPro" id="IPR036291">
    <property type="entry name" value="NAD(P)-bd_dom_sf"/>
</dbReference>
<dbReference type="Proteomes" id="UP001597156">
    <property type="component" value="Unassembled WGS sequence"/>
</dbReference>
<evidence type="ECO:0000259" key="5">
    <source>
        <dbReference type="Pfam" id="PF08546"/>
    </source>
</evidence>
<dbReference type="InterPro" id="IPR013328">
    <property type="entry name" value="6PGD_dom2"/>
</dbReference>
<feature type="domain" description="Ketopantoate reductase N-terminal" evidence="4">
    <location>
        <begin position="6"/>
        <end position="144"/>
    </location>
</feature>
<organism evidence="6 7">
    <name type="scientific">Lentilactobacillus raoultii</name>
    <dbReference type="NCBI Taxonomy" id="1987503"/>
    <lineage>
        <taxon>Bacteria</taxon>
        <taxon>Bacillati</taxon>
        <taxon>Bacillota</taxon>
        <taxon>Bacilli</taxon>
        <taxon>Lactobacillales</taxon>
        <taxon>Lactobacillaceae</taxon>
        <taxon>Lentilactobacillus</taxon>
    </lineage>
</organism>
<comment type="similarity">
    <text evidence="1">Belongs to the ketopantoate reductase family.</text>
</comment>
<dbReference type="Pfam" id="PF08546">
    <property type="entry name" value="ApbA_C"/>
    <property type="match status" value="1"/>
</dbReference>
<accession>A0ABW3PBX1</accession>
<evidence type="ECO:0000313" key="7">
    <source>
        <dbReference type="Proteomes" id="UP001597156"/>
    </source>
</evidence>
<dbReference type="Gene3D" id="3.40.50.720">
    <property type="entry name" value="NAD(P)-binding Rossmann-like Domain"/>
    <property type="match status" value="1"/>
</dbReference>
<dbReference type="SUPFAM" id="SSF51735">
    <property type="entry name" value="NAD(P)-binding Rossmann-fold domains"/>
    <property type="match status" value="1"/>
</dbReference>
<dbReference type="PANTHER" id="PTHR21708:SF26">
    <property type="entry name" value="2-DEHYDROPANTOATE 2-REDUCTASE"/>
    <property type="match status" value="1"/>
</dbReference>
<proteinExistence type="inferred from homology"/>
<keyword evidence="3" id="KW-0560">Oxidoreductase</keyword>
<dbReference type="Pfam" id="PF02558">
    <property type="entry name" value="ApbA"/>
    <property type="match status" value="1"/>
</dbReference>
<dbReference type="RefSeq" id="WP_121977698.1">
    <property type="nucleotide sequence ID" value="NZ_JBHTLH010000005.1"/>
</dbReference>
<comment type="caution">
    <text evidence="6">The sequence shown here is derived from an EMBL/GenBank/DDBJ whole genome shotgun (WGS) entry which is preliminary data.</text>
</comment>
<dbReference type="NCBIfam" id="TIGR00745">
    <property type="entry name" value="apbA_panE"/>
    <property type="match status" value="1"/>
</dbReference>
<dbReference type="InterPro" id="IPR003710">
    <property type="entry name" value="ApbA"/>
</dbReference>
<feature type="domain" description="Ketopantoate reductase C-terminal" evidence="5">
    <location>
        <begin position="185"/>
        <end position="325"/>
    </location>
</feature>